<name>A0ABW5JLT5_9FLAO</name>
<proteinExistence type="predicted"/>
<evidence type="ECO:0000313" key="2">
    <source>
        <dbReference type="Proteomes" id="UP001597441"/>
    </source>
</evidence>
<reference evidence="2" key="1">
    <citation type="journal article" date="2019" name="Int. J. Syst. Evol. Microbiol.">
        <title>The Global Catalogue of Microorganisms (GCM) 10K type strain sequencing project: providing services to taxonomists for standard genome sequencing and annotation.</title>
        <authorList>
            <consortium name="The Broad Institute Genomics Platform"/>
            <consortium name="The Broad Institute Genome Sequencing Center for Infectious Disease"/>
            <person name="Wu L."/>
            <person name="Ma J."/>
        </authorList>
    </citation>
    <scope>NUCLEOTIDE SEQUENCE [LARGE SCALE GENOMIC DNA]</scope>
    <source>
        <strain evidence="2">KCTC 42903</strain>
    </source>
</reference>
<dbReference type="RefSeq" id="WP_388012872.1">
    <property type="nucleotide sequence ID" value="NZ_JBHUDT010000001.1"/>
</dbReference>
<dbReference type="InterPro" id="IPR011990">
    <property type="entry name" value="TPR-like_helical_dom_sf"/>
</dbReference>
<protein>
    <submittedName>
        <fullName evidence="1">SusD/RagB family nutrient-binding outer membrane lipoprotein</fullName>
    </submittedName>
</protein>
<evidence type="ECO:0000313" key="1">
    <source>
        <dbReference type="EMBL" id="MFD2533721.1"/>
    </source>
</evidence>
<dbReference type="Proteomes" id="UP001597441">
    <property type="component" value="Unassembled WGS sequence"/>
</dbReference>
<gene>
    <name evidence="1" type="ORF">ACFSQS_01290</name>
</gene>
<keyword evidence="2" id="KW-1185">Reference proteome</keyword>
<sequence length="114" mass="13125">MEFYNIDSAAINTYLSNPQIVYNASQGIEMIITQKYLSFFMNSGWEAFYNQRRTGFPEFSTDGPGILNDGMIPKRWMYPESEIQSNRENLEAAISSQYPNGDTVNGDMWLLKNE</sequence>
<comment type="caution">
    <text evidence="1">The sequence shown here is derived from an EMBL/GenBank/DDBJ whole genome shotgun (WGS) entry which is preliminary data.</text>
</comment>
<dbReference type="SUPFAM" id="SSF48452">
    <property type="entry name" value="TPR-like"/>
    <property type="match status" value="1"/>
</dbReference>
<dbReference type="InterPro" id="IPR041662">
    <property type="entry name" value="SusD-like_2"/>
</dbReference>
<organism evidence="1 2">
    <name type="scientific">Gelatiniphilus marinus</name>
    <dbReference type="NCBI Taxonomy" id="1759464"/>
    <lineage>
        <taxon>Bacteria</taxon>
        <taxon>Pseudomonadati</taxon>
        <taxon>Bacteroidota</taxon>
        <taxon>Flavobacteriia</taxon>
        <taxon>Flavobacteriales</taxon>
        <taxon>Flavobacteriaceae</taxon>
        <taxon>Gelatiniphilus</taxon>
    </lineage>
</organism>
<keyword evidence="1" id="KW-0449">Lipoprotein</keyword>
<dbReference type="Pfam" id="PF12771">
    <property type="entry name" value="SusD-like_2"/>
    <property type="match status" value="1"/>
</dbReference>
<accession>A0ABW5JLT5</accession>
<dbReference type="EMBL" id="JBHULK010000001">
    <property type="protein sequence ID" value="MFD2533721.1"/>
    <property type="molecule type" value="Genomic_DNA"/>
</dbReference>
<dbReference type="Gene3D" id="1.25.40.390">
    <property type="match status" value="1"/>
</dbReference>